<evidence type="ECO:0000256" key="1">
    <source>
        <dbReference type="SAM" id="MobiDB-lite"/>
    </source>
</evidence>
<keyword evidence="2" id="KW-0812">Transmembrane</keyword>
<protein>
    <submittedName>
        <fullName evidence="3">Uncharacterized protein</fullName>
    </submittedName>
</protein>
<dbReference type="AlphaFoldDB" id="A0AAV5SK77"/>
<evidence type="ECO:0000256" key="2">
    <source>
        <dbReference type="SAM" id="Phobius"/>
    </source>
</evidence>
<sequence>PKDATVPNPVDATPMLTVPHATTVPNDASVSDGESVHAEITVAEEDRAPRYPGGGFEASLHPVCIIIMSRYTIVVLLLISAVALLNHAAAVPISSRDRASIQAEVLGDLLEKVAEEMEVRAIERELAMEQNLETEELPQISSAPAKRDSNEKRNLSRLAQMGARGFGRRRR</sequence>
<keyword evidence="2" id="KW-1133">Transmembrane helix</keyword>
<feature type="transmembrane region" description="Helical" evidence="2">
    <location>
        <begin position="60"/>
        <end position="85"/>
    </location>
</feature>
<accession>A0AAV5SK77</accession>
<gene>
    <name evidence="3" type="ORF">PENTCL1PPCAC_3969</name>
</gene>
<name>A0AAV5SK77_9BILA</name>
<keyword evidence="4" id="KW-1185">Reference proteome</keyword>
<evidence type="ECO:0000313" key="3">
    <source>
        <dbReference type="EMBL" id="GMS81794.1"/>
    </source>
</evidence>
<organism evidence="3 4">
    <name type="scientific">Pristionchus entomophagus</name>
    <dbReference type="NCBI Taxonomy" id="358040"/>
    <lineage>
        <taxon>Eukaryota</taxon>
        <taxon>Metazoa</taxon>
        <taxon>Ecdysozoa</taxon>
        <taxon>Nematoda</taxon>
        <taxon>Chromadorea</taxon>
        <taxon>Rhabditida</taxon>
        <taxon>Rhabditina</taxon>
        <taxon>Diplogasteromorpha</taxon>
        <taxon>Diplogasteroidea</taxon>
        <taxon>Neodiplogasteridae</taxon>
        <taxon>Pristionchus</taxon>
    </lineage>
</organism>
<keyword evidence="2" id="KW-0472">Membrane</keyword>
<comment type="caution">
    <text evidence="3">The sequence shown here is derived from an EMBL/GenBank/DDBJ whole genome shotgun (WGS) entry which is preliminary data.</text>
</comment>
<dbReference type="EMBL" id="BTSX01000001">
    <property type="protein sequence ID" value="GMS81794.1"/>
    <property type="molecule type" value="Genomic_DNA"/>
</dbReference>
<feature type="non-terminal residue" evidence="3">
    <location>
        <position position="1"/>
    </location>
</feature>
<evidence type="ECO:0000313" key="4">
    <source>
        <dbReference type="Proteomes" id="UP001432027"/>
    </source>
</evidence>
<proteinExistence type="predicted"/>
<reference evidence="3" key="1">
    <citation type="submission" date="2023-10" db="EMBL/GenBank/DDBJ databases">
        <title>Genome assembly of Pristionchus species.</title>
        <authorList>
            <person name="Yoshida K."/>
            <person name="Sommer R.J."/>
        </authorList>
    </citation>
    <scope>NUCLEOTIDE SEQUENCE</scope>
    <source>
        <strain evidence="3">RS0144</strain>
    </source>
</reference>
<feature type="compositionally biased region" description="Basic and acidic residues" evidence="1">
    <location>
        <begin position="145"/>
        <end position="154"/>
    </location>
</feature>
<dbReference type="Proteomes" id="UP001432027">
    <property type="component" value="Unassembled WGS sequence"/>
</dbReference>
<feature type="region of interest" description="Disordered" evidence="1">
    <location>
        <begin position="133"/>
        <end position="171"/>
    </location>
</feature>